<evidence type="ECO:0000313" key="3">
    <source>
        <dbReference type="Proteomes" id="UP001590950"/>
    </source>
</evidence>
<organism evidence="2 3">
    <name type="scientific">Stereocaulon virgatum</name>
    <dbReference type="NCBI Taxonomy" id="373712"/>
    <lineage>
        <taxon>Eukaryota</taxon>
        <taxon>Fungi</taxon>
        <taxon>Dikarya</taxon>
        <taxon>Ascomycota</taxon>
        <taxon>Pezizomycotina</taxon>
        <taxon>Lecanoromycetes</taxon>
        <taxon>OSLEUM clade</taxon>
        <taxon>Lecanoromycetidae</taxon>
        <taxon>Lecanorales</taxon>
        <taxon>Lecanorineae</taxon>
        <taxon>Stereocaulaceae</taxon>
        <taxon>Stereocaulon</taxon>
    </lineage>
</organism>
<protein>
    <submittedName>
        <fullName evidence="2">Uncharacterized protein</fullName>
    </submittedName>
</protein>
<dbReference type="EMBL" id="JBEFKJ010000057">
    <property type="protein sequence ID" value="KAL2036674.1"/>
    <property type="molecule type" value="Genomic_DNA"/>
</dbReference>
<comment type="caution">
    <text evidence="2">The sequence shown here is derived from an EMBL/GenBank/DDBJ whole genome shotgun (WGS) entry which is preliminary data.</text>
</comment>
<proteinExistence type="predicted"/>
<feature type="region of interest" description="Disordered" evidence="1">
    <location>
        <begin position="85"/>
        <end position="105"/>
    </location>
</feature>
<reference evidence="2 3" key="1">
    <citation type="submission" date="2024-09" db="EMBL/GenBank/DDBJ databases">
        <title>Rethinking Asexuality: The Enigmatic Case of Functional Sexual Genes in Lepraria (Stereocaulaceae).</title>
        <authorList>
            <person name="Doellman M."/>
            <person name="Sun Y."/>
            <person name="Barcenas-Pena A."/>
            <person name="Lumbsch H.T."/>
            <person name="Grewe F."/>
        </authorList>
    </citation>
    <scope>NUCLEOTIDE SEQUENCE [LARGE SCALE GENOMIC DNA]</scope>
    <source>
        <strain evidence="2 3">Mercado 3170</strain>
    </source>
</reference>
<accession>A0ABR3ZT97</accession>
<feature type="region of interest" description="Disordered" evidence="1">
    <location>
        <begin position="1"/>
        <end position="37"/>
    </location>
</feature>
<evidence type="ECO:0000313" key="2">
    <source>
        <dbReference type="EMBL" id="KAL2036674.1"/>
    </source>
</evidence>
<evidence type="ECO:0000256" key="1">
    <source>
        <dbReference type="SAM" id="MobiDB-lite"/>
    </source>
</evidence>
<name>A0ABR3ZT97_9LECA</name>
<keyword evidence="3" id="KW-1185">Reference proteome</keyword>
<gene>
    <name evidence="2" type="ORF">N7G274_010624</name>
</gene>
<sequence length="105" mass="11140">MSGLRHAAEGLSLRSDSKRSQNDTHPTKSVNDGIASDWYDSHRRSHVSLEQRVSASAVSHTPLVHLGSTANDGDGTRLAVDPVNELITGPKNDGNGRAIRGSDAV</sequence>
<feature type="compositionally biased region" description="Basic and acidic residues" evidence="1">
    <location>
        <begin position="15"/>
        <end position="26"/>
    </location>
</feature>
<dbReference type="Proteomes" id="UP001590950">
    <property type="component" value="Unassembled WGS sequence"/>
</dbReference>